<dbReference type="PROSITE" id="PS51873">
    <property type="entry name" value="TRIAD"/>
    <property type="match status" value="1"/>
</dbReference>
<keyword evidence="3" id="KW-0479">Metal-binding</keyword>
<dbReference type="CDD" id="cd19815">
    <property type="entry name" value="Bbox1_HOIP"/>
    <property type="match status" value="1"/>
</dbReference>
<evidence type="ECO:0000259" key="11">
    <source>
        <dbReference type="PROSITE" id="PS51873"/>
    </source>
</evidence>
<dbReference type="InterPro" id="IPR047542">
    <property type="entry name" value="Rcat_RBR_RNF31-like"/>
</dbReference>
<feature type="compositionally biased region" description="Polar residues" evidence="9">
    <location>
        <begin position="1217"/>
        <end position="1258"/>
    </location>
</feature>
<dbReference type="SMART" id="SM00647">
    <property type="entry name" value="IBR"/>
    <property type="match status" value="2"/>
</dbReference>
<protein>
    <submittedName>
        <fullName evidence="12">Uncharacterized protein</fullName>
    </submittedName>
</protein>
<evidence type="ECO:0000256" key="3">
    <source>
        <dbReference type="ARBA" id="ARBA00022723"/>
    </source>
</evidence>
<dbReference type="PANTHER" id="PTHR16004">
    <property type="entry name" value="RING FINGER PROTEIN 31-RELATED"/>
    <property type="match status" value="1"/>
</dbReference>
<dbReference type="PROSITE" id="PS50089">
    <property type="entry name" value="ZF_RING_2"/>
    <property type="match status" value="1"/>
</dbReference>
<name>A0A5E4Q4I8_9NEOP</name>
<dbReference type="Gene3D" id="2.30.30.380">
    <property type="entry name" value="Zn-finger domain of Sec23/24"/>
    <property type="match status" value="1"/>
</dbReference>
<dbReference type="GO" id="GO:0071797">
    <property type="term" value="C:LUBAC complex"/>
    <property type="evidence" value="ECO:0007669"/>
    <property type="project" value="InterPro"/>
</dbReference>
<feature type="compositionally biased region" description="Basic and acidic residues" evidence="9">
    <location>
        <begin position="1506"/>
        <end position="1515"/>
    </location>
</feature>
<feature type="compositionally biased region" description="Basic and acidic residues" evidence="9">
    <location>
        <begin position="1050"/>
        <end position="1059"/>
    </location>
</feature>
<feature type="compositionally biased region" description="Low complexity" evidence="9">
    <location>
        <begin position="1101"/>
        <end position="1125"/>
    </location>
</feature>
<feature type="region of interest" description="Disordered" evidence="9">
    <location>
        <begin position="1"/>
        <end position="66"/>
    </location>
</feature>
<dbReference type="InterPro" id="IPR032065">
    <property type="entry name" value="RNF31-UBA"/>
</dbReference>
<feature type="domain" description="RING-type" evidence="10">
    <location>
        <begin position="1717"/>
        <end position="1766"/>
    </location>
</feature>
<feature type="domain" description="RING-type" evidence="11">
    <location>
        <begin position="1713"/>
        <end position="1949"/>
    </location>
</feature>
<sequence>MLKGRSRDPRTAVPVTPTLGLRAHGKVPLARPEPDYEVVEFPSEQYVNAKLQPPPPPPPRPPTGHPMEAGASCGLCGGGGARVRCAECGRRALCASCDDMYHRHPKRRHHQRQVLQNQRRTMSNISPNSQINHSSTLPHSNHFAVQRQMLSQQPGTNIGQHVGSMPYLPGPMHHAAPGISHQDPLGQFSSWGRPRNSLTGYNMSSQNAIQNPQIDHGENHENIHAQNWGRPLRRGTSVMDLGGPPCAGCTHCAPNPWRYGSCANLDHGWNGQGQWAQPCCSHPGPNNPGLHHHSHIPPPQTPQPYRRADTRSMSRATSRGGSRAPSPALSMRSRVSRRTKPRTPSPSLPSSDADSESEPESDSHAIAEKDDSDLGPAPSPPNASWQCEHCTFVNEPGVRVCTVCCRTPTTVPKVVENVNNNMAKLSVTGDNKSPQSQQSSRQAVQRNRAVDNKAKKERVSTGCGQSPPKQGAVLNKITTRLETPTREQSIVNSRHDKGVGSSPPKDNSDVNIVKPSIVIEIPSSSAIQPIKHSVSVGPSPPRQSPVSTSRQREREPSLQKKSAGEPTPQQEIIEKRPDSRSSRTNVSTTGTSPPPQSISTQTYDVPNNWERPPSRSRRRFKDESRRERSQSRHSLSSDTRESERSIRTTGGRWEWKEPRDSSPGNADWSENERKRTSRLTRRASHLDLRRNRPSRRSSVYGSEAPSPEPLSNNRAISLEALAGANSRRDAERGLELARLMSEAERLGFSAAEVHAALAQNPVAPLAWLKERWPSLCAGVRAAAARLASGINVTELEARAALAKHRGAMWPAVTECVERHRRQPRDFRYGDEGKLRGHVWGSPIGADDEAAPPSISRSHRTRAEDSSDEFEVSTYNPQDDDWMYLPLDNKNLAFEQEQYEHFSENNDAKHNIYGENIDLINNITSFPPDENLMKISLSDNHLSPHIKNNENEKQRRVDIFDFIQSENDFIEAYNALTRLSPLPNIDKQSDTIKGNKIDINLFSHKIQNEREFQHIENDKQETISMKSLKSGDRNKSEQSNISTDNKTIISKKVEPTKSNDQDSEPILNVNESKPSNLSAMVDNTQKIIQQMKEEIKYDINDSKSSSLSSNSSCSNSEMSMESSYGESNHETDELSSDENIDSNKKFNVNITNMTQEISTSSEDYEQFEEAIDYLETPVIKSDEFEMSNFKLLDSLARGLQISEITTLDSKDLENLNVRSESQSDNNLESFSNHSNSPNQSLVNTNSHCETENDLGTNQTEGRRDTTTFIDDKVLVRQNSQSLVSSSSISQTKQSKQENLNKISDITSVNRFSIVNSFEEIYDQLTGDIENSNNGKCVNKTSQKHTDELPAIISTPYVKQIINFIHYIPEKPLKIVSTQFKYPISSAISEYEYKAIDIPSQIKNTDETEKVTPSNINEKNFQYTDDGSIFDSYTNGKTPITVSINHNTNTDIHNDLEVANELAQESIKDDAISQVQQEKRKVSSDKTKQQANKGSNIPVLIKAKVTNKKIDKNDKPALSKLPVRRPSLKQYPAPSPPKTHFGDVQNGNVKQLQTRLFNPKPNNTDSEASTSTAITKQKAPPPPTNSDQHSDTIYKEKQHFFRETCRTEDEWTDSDSDREIISPQIIKDSTPTPEYQPPPPHTMRRVSGQLVDLAKIRLPEGSPERQARMLLAEGATETWEQAQLAVDLIARGTEAPVALLAALECIDLKTALAYLNQNCELCAANYPEHEMVSMLRCPHRCCRECAHHYFTVQITERSIVDCVCPYCKEPELENLDEDAWVDYFGHLDILLKTLLEVDVHELFQRKLRDRTLARDPNFRWCVECSSGFIVHPKHKKLRCPECKSVTCAACRKPWTANHEGISCEQYAVWLDDNDPERSLAAVNQHLKENGLECPRCRFKYSLSRGGCMHFTCTQCKYEFCYGCGKPFMMGARCGLSEYCAKLGLHAHHPRNCLFYLRDKEPRELQTLLQMNNVTYETVAPEGTGPRCPIQLQRETPTGLIDTTCGSEVLPNQAGLCKNHYLEYLSRLVRSKSVDPLPILGVDDLETLVRRAALRPPPRPYGSLDGLYKRGLIEVCLRNIYLQVALRGVFGRLGANA</sequence>
<dbReference type="EMBL" id="FZQP02001227">
    <property type="protein sequence ID" value="VVC92209.1"/>
    <property type="molecule type" value="Genomic_DNA"/>
</dbReference>
<dbReference type="SUPFAM" id="SSF57850">
    <property type="entry name" value="RING/U-box"/>
    <property type="match status" value="3"/>
</dbReference>
<dbReference type="GO" id="GO:0008270">
    <property type="term" value="F:zinc ion binding"/>
    <property type="evidence" value="ECO:0007669"/>
    <property type="project" value="UniProtKB-KW"/>
</dbReference>
<evidence type="ECO:0000256" key="6">
    <source>
        <dbReference type="ARBA" id="ARBA00022786"/>
    </source>
</evidence>
<evidence type="ECO:0000256" key="4">
    <source>
        <dbReference type="ARBA" id="ARBA00022737"/>
    </source>
</evidence>
<feature type="region of interest" description="Disordered" evidence="9">
    <location>
        <begin position="1016"/>
        <end position="1075"/>
    </location>
</feature>
<feature type="compositionally biased region" description="Basic and acidic residues" evidence="9">
    <location>
        <begin position="1469"/>
        <end position="1486"/>
    </location>
</feature>
<dbReference type="PROSITE" id="PS01358">
    <property type="entry name" value="ZF_RANBP2_1"/>
    <property type="match status" value="1"/>
</dbReference>
<evidence type="ECO:0000256" key="8">
    <source>
        <dbReference type="PROSITE-ProRule" id="PRU00175"/>
    </source>
</evidence>
<feature type="region of interest" description="Disordered" evidence="9">
    <location>
        <begin position="280"/>
        <end position="383"/>
    </location>
</feature>
<evidence type="ECO:0000256" key="7">
    <source>
        <dbReference type="ARBA" id="ARBA00022833"/>
    </source>
</evidence>
<feature type="compositionally biased region" description="Basic and acidic residues" evidence="9">
    <location>
        <begin position="572"/>
        <end position="581"/>
    </location>
</feature>
<comment type="similarity">
    <text evidence="1">Belongs to the RBR family.</text>
</comment>
<feature type="compositionally biased region" description="Polar residues" evidence="9">
    <location>
        <begin position="476"/>
        <end position="492"/>
    </location>
</feature>
<keyword evidence="7" id="KW-0862">Zinc</keyword>
<evidence type="ECO:0000256" key="9">
    <source>
        <dbReference type="SAM" id="MobiDB-lite"/>
    </source>
</evidence>
<dbReference type="InterPro" id="IPR041031">
    <property type="entry name" value="RNF31_C"/>
</dbReference>
<feature type="compositionally biased region" description="Polar residues" evidence="9">
    <location>
        <begin position="582"/>
        <end position="605"/>
    </location>
</feature>
<dbReference type="GO" id="GO:0097039">
    <property type="term" value="P:protein linear polyubiquitination"/>
    <property type="evidence" value="ECO:0007669"/>
    <property type="project" value="TreeGrafter"/>
</dbReference>
<evidence type="ECO:0000256" key="5">
    <source>
        <dbReference type="ARBA" id="ARBA00022771"/>
    </source>
</evidence>
<evidence type="ECO:0000256" key="2">
    <source>
        <dbReference type="ARBA" id="ARBA00022679"/>
    </source>
</evidence>
<dbReference type="Pfam" id="PF18091">
    <property type="entry name" value="E3_UbLigase_RBR"/>
    <property type="match status" value="1"/>
</dbReference>
<feature type="compositionally biased region" description="Pro residues" evidence="9">
    <location>
        <begin position="52"/>
        <end position="64"/>
    </location>
</feature>
<feature type="compositionally biased region" description="Basic and acidic residues" evidence="9">
    <location>
        <begin position="1"/>
        <end position="10"/>
    </location>
</feature>
<dbReference type="Gene3D" id="1.20.120.1750">
    <property type="match status" value="1"/>
</dbReference>
<dbReference type="InterPro" id="IPR002867">
    <property type="entry name" value="IBR_dom"/>
</dbReference>
<feature type="compositionally biased region" description="Basic and acidic residues" evidence="9">
    <location>
        <begin position="620"/>
        <end position="630"/>
    </location>
</feature>
<dbReference type="Pfam" id="PF01485">
    <property type="entry name" value="IBR"/>
    <property type="match status" value="1"/>
</dbReference>
<organism evidence="12 13">
    <name type="scientific">Leptidea sinapis</name>
    <dbReference type="NCBI Taxonomy" id="189913"/>
    <lineage>
        <taxon>Eukaryota</taxon>
        <taxon>Metazoa</taxon>
        <taxon>Ecdysozoa</taxon>
        <taxon>Arthropoda</taxon>
        <taxon>Hexapoda</taxon>
        <taxon>Insecta</taxon>
        <taxon>Pterygota</taxon>
        <taxon>Neoptera</taxon>
        <taxon>Endopterygota</taxon>
        <taxon>Lepidoptera</taxon>
        <taxon>Glossata</taxon>
        <taxon>Ditrysia</taxon>
        <taxon>Papilionoidea</taxon>
        <taxon>Pieridae</taxon>
        <taxon>Dismorphiinae</taxon>
        <taxon>Leptidea</taxon>
    </lineage>
</organism>
<proteinExistence type="inferred from homology"/>
<dbReference type="Proteomes" id="UP000324832">
    <property type="component" value="Unassembled WGS sequence"/>
</dbReference>
<evidence type="ECO:0000313" key="13">
    <source>
        <dbReference type="Proteomes" id="UP000324832"/>
    </source>
</evidence>
<dbReference type="InterPro" id="IPR013083">
    <property type="entry name" value="Znf_RING/FYVE/PHD"/>
</dbReference>
<dbReference type="InterPro" id="IPR044066">
    <property type="entry name" value="TRIAD_supradom"/>
</dbReference>
<dbReference type="SMART" id="SM00547">
    <property type="entry name" value="ZnF_RBZ"/>
    <property type="match status" value="1"/>
</dbReference>
<dbReference type="PANTHER" id="PTHR16004:SF2">
    <property type="entry name" value="E3 UBIQUITIN-PROTEIN LIGASE LUBEL"/>
    <property type="match status" value="1"/>
</dbReference>
<keyword evidence="4" id="KW-0677">Repeat</keyword>
<feature type="region of interest" description="Disordered" evidence="9">
    <location>
        <begin position="1469"/>
        <end position="1588"/>
    </location>
</feature>
<dbReference type="CDD" id="cd20337">
    <property type="entry name" value="BRcat_RBR_HOIP"/>
    <property type="match status" value="1"/>
</dbReference>
<evidence type="ECO:0000256" key="1">
    <source>
        <dbReference type="ARBA" id="ARBA00008278"/>
    </source>
</evidence>
<keyword evidence="5 8" id="KW-0863">Zinc-finger</keyword>
<evidence type="ECO:0000259" key="10">
    <source>
        <dbReference type="PROSITE" id="PS50089"/>
    </source>
</evidence>
<gene>
    <name evidence="12" type="ORF">LSINAPIS_LOCUS4706</name>
</gene>
<dbReference type="GO" id="GO:0061630">
    <property type="term" value="F:ubiquitin protein ligase activity"/>
    <property type="evidence" value="ECO:0007669"/>
    <property type="project" value="TreeGrafter"/>
</dbReference>
<keyword evidence="6" id="KW-0833">Ubl conjugation pathway</keyword>
<dbReference type="CDD" id="cd20351">
    <property type="entry name" value="Rcat_RBR_HOIP"/>
    <property type="match status" value="1"/>
</dbReference>
<feature type="region of interest" description="Disordered" evidence="9">
    <location>
        <begin position="425"/>
        <end position="511"/>
    </location>
</feature>
<feature type="region of interest" description="Disordered" evidence="9">
    <location>
        <begin position="1098"/>
        <end position="1139"/>
    </location>
</feature>
<feature type="compositionally biased region" description="Basic and acidic residues" evidence="9">
    <location>
        <begin position="448"/>
        <end position="459"/>
    </location>
</feature>
<dbReference type="InterPro" id="IPR047543">
    <property type="entry name" value="Bbox1_RNF31-like"/>
</dbReference>
<dbReference type="Gene3D" id="3.30.40.10">
    <property type="entry name" value="Zinc/RING finger domain, C3HC4 (zinc finger)"/>
    <property type="match status" value="1"/>
</dbReference>
<feature type="region of interest" description="Disordered" evidence="9">
    <location>
        <begin position="840"/>
        <end position="872"/>
    </location>
</feature>
<feature type="compositionally biased region" description="Low complexity" evidence="9">
    <location>
        <begin position="433"/>
        <end position="442"/>
    </location>
</feature>
<feature type="region of interest" description="Disordered" evidence="9">
    <location>
        <begin position="531"/>
        <end position="714"/>
    </location>
</feature>
<keyword evidence="13" id="KW-1185">Reference proteome</keyword>
<evidence type="ECO:0000313" key="12">
    <source>
        <dbReference type="EMBL" id="VVC92209.1"/>
    </source>
</evidence>
<dbReference type="GO" id="GO:1990450">
    <property type="term" value="F:linear polyubiquitin binding"/>
    <property type="evidence" value="ECO:0007669"/>
    <property type="project" value="TreeGrafter"/>
</dbReference>
<dbReference type="InterPro" id="IPR026254">
    <property type="entry name" value="RNF31-like"/>
</dbReference>
<feature type="region of interest" description="Disordered" evidence="9">
    <location>
        <begin position="1217"/>
        <end position="1264"/>
    </location>
</feature>
<dbReference type="GO" id="GO:0036435">
    <property type="term" value="F:K48-linked polyubiquitin modification-dependent protein binding"/>
    <property type="evidence" value="ECO:0007669"/>
    <property type="project" value="TreeGrafter"/>
</dbReference>
<accession>A0A5E4Q4I8</accession>
<dbReference type="InterPro" id="IPR001876">
    <property type="entry name" value="Znf_RanBP2"/>
</dbReference>
<dbReference type="Pfam" id="PF22191">
    <property type="entry name" value="IBR_1"/>
    <property type="match status" value="1"/>
</dbReference>
<dbReference type="InterPro" id="IPR047540">
    <property type="entry name" value="BRcat_RBR_RNF31-like"/>
</dbReference>
<keyword evidence="2" id="KW-0808">Transferase</keyword>
<dbReference type="Gene3D" id="1.10.8.10">
    <property type="entry name" value="DNA helicase RuvA subunit, C-terminal domain"/>
    <property type="match status" value="1"/>
</dbReference>
<dbReference type="InterPro" id="IPR001841">
    <property type="entry name" value="Znf_RING"/>
</dbReference>
<feature type="compositionally biased region" description="Polar residues" evidence="9">
    <location>
        <begin position="1036"/>
        <end position="1047"/>
    </location>
</feature>
<dbReference type="Pfam" id="PF16678">
    <property type="entry name" value="UBA_HOIP"/>
    <property type="match status" value="1"/>
</dbReference>
<reference evidence="12 13" key="1">
    <citation type="submission" date="2017-07" db="EMBL/GenBank/DDBJ databases">
        <authorList>
            <person name="Talla V."/>
            <person name="Backstrom N."/>
        </authorList>
    </citation>
    <scope>NUCLEOTIDE SEQUENCE [LARGE SCALE GENOMIC DNA]</scope>
</reference>
<dbReference type="GO" id="GO:0070530">
    <property type="term" value="F:K63-linked polyubiquitin modification-dependent protein binding"/>
    <property type="evidence" value="ECO:0007669"/>
    <property type="project" value="TreeGrafter"/>
</dbReference>
<feature type="compositionally biased region" description="Polar residues" evidence="9">
    <location>
        <begin position="1543"/>
        <end position="1573"/>
    </location>
</feature>